<proteinExistence type="predicted"/>
<dbReference type="Proteomes" id="UP000324748">
    <property type="component" value="Unassembled WGS sequence"/>
</dbReference>
<accession>A0A5B0NJW0</accession>
<gene>
    <name evidence="1" type="ORF">PGT21_024042</name>
</gene>
<dbReference type="OrthoDB" id="10298760at2759"/>
<comment type="caution">
    <text evidence="1">The sequence shown here is derived from an EMBL/GenBank/DDBJ whole genome shotgun (WGS) entry which is preliminary data.</text>
</comment>
<reference evidence="1 2" key="1">
    <citation type="submission" date="2019-05" db="EMBL/GenBank/DDBJ databases">
        <title>Emergence of the Ug99 lineage of the wheat stem rust pathogen through somatic hybridization.</title>
        <authorList>
            <person name="Li F."/>
            <person name="Upadhyaya N.M."/>
            <person name="Sperschneider J."/>
            <person name="Matny O."/>
            <person name="Nguyen-Phuc H."/>
            <person name="Mago R."/>
            <person name="Raley C."/>
            <person name="Miller M.E."/>
            <person name="Silverstein K.A.T."/>
            <person name="Henningsen E."/>
            <person name="Hirsch C.D."/>
            <person name="Visser B."/>
            <person name="Pretorius Z.A."/>
            <person name="Steffenson B.J."/>
            <person name="Schwessinger B."/>
            <person name="Dodds P.N."/>
            <person name="Figueroa M."/>
        </authorList>
    </citation>
    <scope>NUCLEOTIDE SEQUENCE [LARGE SCALE GENOMIC DNA]</scope>
    <source>
        <strain evidence="1">21-0</strain>
    </source>
</reference>
<organism evidence="1 2">
    <name type="scientific">Puccinia graminis f. sp. tritici</name>
    <dbReference type="NCBI Taxonomy" id="56615"/>
    <lineage>
        <taxon>Eukaryota</taxon>
        <taxon>Fungi</taxon>
        <taxon>Dikarya</taxon>
        <taxon>Basidiomycota</taxon>
        <taxon>Pucciniomycotina</taxon>
        <taxon>Pucciniomycetes</taxon>
        <taxon>Pucciniales</taxon>
        <taxon>Pucciniaceae</taxon>
        <taxon>Puccinia</taxon>
    </lineage>
</organism>
<dbReference type="AlphaFoldDB" id="A0A5B0NJW0"/>
<sequence>MYSRVHKTKYARRAVLILPSQDCITVKGALEGSAEPPSTAEEAIPLPEIRELHQETILETNYMLVEPPSDFHYNNTRATSPVLVKRATVYPTPENEEPDIRRRVEDYSHEQVRERDLAVIMTPAEPEPCGRFGFNRASYGYYSPSAVSFSDLPGQGTTDSPYYVNTPPPGAEEDADRGPFYAEVVREQTVLTACRHVKAKFLEYFRILDMFPYCTAARTGGRRRTARQWLYREVMDEIDLILADVDEVTMALVN</sequence>
<dbReference type="EMBL" id="VSWC01000093">
    <property type="protein sequence ID" value="KAA1089591.1"/>
    <property type="molecule type" value="Genomic_DNA"/>
</dbReference>
<evidence type="ECO:0000313" key="1">
    <source>
        <dbReference type="EMBL" id="KAA1089591.1"/>
    </source>
</evidence>
<protein>
    <submittedName>
        <fullName evidence="1">Uncharacterized protein</fullName>
    </submittedName>
</protein>
<evidence type="ECO:0000313" key="2">
    <source>
        <dbReference type="Proteomes" id="UP000324748"/>
    </source>
</evidence>
<name>A0A5B0NJW0_PUCGR</name>
<keyword evidence="2" id="KW-1185">Reference proteome</keyword>